<dbReference type="eggNOG" id="ENOG502S2W1">
    <property type="taxonomic scope" value="Eukaryota"/>
</dbReference>
<keyword evidence="4" id="KW-1185">Reference proteome</keyword>
<comment type="caution">
    <text evidence="3">The sequence shown here is derived from an EMBL/GenBank/DDBJ whole genome shotgun (WGS) entry which is preliminary data.</text>
</comment>
<feature type="compositionally biased region" description="Low complexity" evidence="1">
    <location>
        <begin position="244"/>
        <end position="261"/>
    </location>
</feature>
<dbReference type="InterPro" id="IPR017853">
    <property type="entry name" value="GH"/>
</dbReference>
<organism evidence="3 4">
    <name type="scientific">Serendipita indica (strain DSM 11827)</name>
    <name type="common">Root endophyte fungus</name>
    <name type="synonym">Piriformospora indica</name>
    <dbReference type="NCBI Taxonomy" id="1109443"/>
    <lineage>
        <taxon>Eukaryota</taxon>
        <taxon>Fungi</taxon>
        <taxon>Dikarya</taxon>
        <taxon>Basidiomycota</taxon>
        <taxon>Agaricomycotina</taxon>
        <taxon>Agaricomycetes</taxon>
        <taxon>Sebacinales</taxon>
        <taxon>Serendipitaceae</taxon>
        <taxon>Serendipita</taxon>
    </lineage>
</organism>
<sequence length="324" mass="36472">MSQFFRTGKIGWYYTWSSWSNDQGRNLDFVPLLWGKDKLNDWTTAVNGRLKPMFMSKDITHVLGFNEPQEKGQSNMTPQEAKDLWMTHLHPLKTEYGVRLGSPATSSAPSGKNWTQEFLTVCGTDCEVDFIALHYYGTNATDMIAYITDFWTTFQKPIWVTEWACQDFTPKNKQCTQDEVWAYMNKTQTFMDSAPWLERYAWFGALVDNPITSTNDLLTDRGRITTLGQQYIMMNPNDIVQGNSSTSMSTTSSSASSSSSSGLYYPTATSGNETLSYFSSEATALAAESNGQSPSWLGSPAERLRSLMERIVLCITLATVLLLF</sequence>
<name>G4TG29_SERID</name>
<gene>
    <name evidence="3" type="ORF">PIIN_04197</name>
</gene>
<dbReference type="PANTHER" id="PTHR34154">
    <property type="entry name" value="ALKALI-SENSITIVE LINKAGE PROTEIN 1"/>
    <property type="match status" value="1"/>
</dbReference>
<dbReference type="SUPFAM" id="SSF51445">
    <property type="entry name" value="(Trans)glycosidases"/>
    <property type="match status" value="1"/>
</dbReference>
<dbReference type="InParanoid" id="G4TG29"/>
<reference evidence="3 4" key="1">
    <citation type="journal article" date="2011" name="PLoS Pathog.">
        <title>Endophytic Life Strategies Decoded by Genome and Transcriptome Analyses of the Mutualistic Root Symbiont Piriformospora indica.</title>
        <authorList>
            <person name="Zuccaro A."/>
            <person name="Lahrmann U."/>
            <person name="Guldener U."/>
            <person name="Langen G."/>
            <person name="Pfiffi S."/>
            <person name="Biedenkopf D."/>
            <person name="Wong P."/>
            <person name="Samans B."/>
            <person name="Grimm C."/>
            <person name="Basiewicz M."/>
            <person name="Murat C."/>
            <person name="Martin F."/>
            <person name="Kogel K.H."/>
        </authorList>
    </citation>
    <scope>NUCLEOTIDE SEQUENCE [LARGE SCALE GENOMIC DNA]</scope>
    <source>
        <strain evidence="3 4">DSM 11827</strain>
    </source>
</reference>
<dbReference type="OrthoDB" id="5959761at2759"/>
<dbReference type="EMBL" id="CAFZ01000077">
    <property type="protein sequence ID" value="CCA70258.1"/>
    <property type="molecule type" value="Genomic_DNA"/>
</dbReference>
<evidence type="ECO:0000259" key="2">
    <source>
        <dbReference type="Pfam" id="PF11790"/>
    </source>
</evidence>
<evidence type="ECO:0000313" key="3">
    <source>
        <dbReference type="EMBL" id="CCA70258.1"/>
    </source>
</evidence>
<dbReference type="Pfam" id="PF11790">
    <property type="entry name" value="Glyco_hydro_cc"/>
    <property type="match status" value="1"/>
</dbReference>
<dbReference type="STRING" id="1109443.G4TG29"/>
<dbReference type="HOGENOM" id="CLU_040908_6_0_1"/>
<dbReference type="GO" id="GO:0071966">
    <property type="term" value="P:fungal-type cell wall polysaccharide metabolic process"/>
    <property type="evidence" value="ECO:0007669"/>
    <property type="project" value="TreeGrafter"/>
</dbReference>
<feature type="region of interest" description="Disordered" evidence="1">
    <location>
        <begin position="243"/>
        <end position="262"/>
    </location>
</feature>
<dbReference type="InterPro" id="IPR024655">
    <property type="entry name" value="Asl1_glyco_hydro_catalytic"/>
</dbReference>
<dbReference type="AlphaFoldDB" id="G4TG29"/>
<dbReference type="Gene3D" id="3.20.20.80">
    <property type="entry name" value="Glycosidases"/>
    <property type="match status" value="1"/>
</dbReference>
<evidence type="ECO:0000313" key="4">
    <source>
        <dbReference type="Proteomes" id="UP000007148"/>
    </source>
</evidence>
<dbReference type="Proteomes" id="UP000007148">
    <property type="component" value="Unassembled WGS sequence"/>
</dbReference>
<dbReference type="PANTHER" id="PTHR34154:SF3">
    <property type="entry name" value="ALKALI-SENSITIVE LINKAGE PROTEIN 1"/>
    <property type="match status" value="1"/>
</dbReference>
<evidence type="ECO:0000256" key="1">
    <source>
        <dbReference type="SAM" id="MobiDB-lite"/>
    </source>
</evidence>
<feature type="domain" description="Asl1-like glycosyl hydrolase catalytic" evidence="2">
    <location>
        <begin position="6"/>
        <end position="231"/>
    </location>
</feature>
<proteinExistence type="predicted"/>
<protein>
    <recommendedName>
        <fullName evidence="2">Asl1-like glycosyl hydrolase catalytic domain-containing protein</fullName>
    </recommendedName>
</protein>
<dbReference type="OMA" id="WYDINST"/>
<dbReference type="GO" id="GO:0009277">
    <property type="term" value="C:fungal-type cell wall"/>
    <property type="evidence" value="ECO:0007669"/>
    <property type="project" value="TreeGrafter"/>
</dbReference>
<dbReference type="SMR" id="G4TG29"/>
<dbReference type="InterPro" id="IPR053183">
    <property type="entry name" value="ASL1"/>
</dbReference>
<accession>G4TG29</accession>